<dbReference type="InterPro" id="IPR001242">
    <property type="entry name" value="Condensation_dom"/>
</dbReference>
<gene>
    <name evidence="5" type="ORF">GOOTI_076_00580</name>
</gene>
<dbReference type="SUPFAM" id="SSF52777">
    <property type="entry name" value="CoA-dependent acyltransferases"/>
    <property type="match status" value="2"/>
</dbReference>
<dbReference type="InterPro" id="IPR009081">
    <property type="entry name" value="PP-bd_ACP"/>
</dbReference>
<feature type="domain" description="Carrier" evidence="4">
    <location>
        <begin position="505"/>
        <end position="580"/>
    </location>
</feature>
<dbReference type="Gene3D" id="3.40.50.1820">
    <property type="entry name" value="alpha/beta hydrolase"/>
    <property type="match status" value="1"/>
</dbReference>
<keyword evidence="2" id="KW-0596">Phosphopantetheine</keyword>
<dbReference type="InterPro" id="IPR023213">
    <property type="entry name" value="CAT-like_dom_sf"/>
</dbReference>
<dbReference type="STRING" id="1108044.GOOTI_076_00580"/>
<dbReference type="SUPFAM" id="SSF53474">
    <property type="entry name" value="alpha/beta-Hydrolases"/>
    <property type="match status" value="1"/>
</dbReference>
<dbReference type="PROSITE" id="PS50075">
    <property type="entry name" value="CARRIER"/>
    <property type="match status" value="2"/>
</dbReference>
<dbReference type="PANTHER" id="PTHR45527:SF1">
    <property type="entry name" value="FATTY ACID SYNTHASE"/>
    <property type="match status" value="1"/>
</dbReference>
<organism evidence="5 6">
    <name type="scientific">Gordonia otitidis (strain DSM 44809 / CCUG 52243 / JCM 12355 / NBRC 100426 / IFM 10032)</name>
    <dbReference type="NCBI Taxonomy" id="1108044"/>
    <lineage>
        <taxon>Bacteria</taxon>
        <taxon>Bacillati</taxon>
        <taxon>Actinomycetota</taxon>
        <taxon>Actinomycetes</taxon>
        <taxon>Mycobacteriales</taxon>
        <taxon>Gordoniaceae</taxon>
        <taxon>Gordonia</taxon>
    </lineage>
</organism>
<keyword evidence="3" id="KW-0597">Phosphoprotein</keyword>
<dbReference type="Gene3D" id="1.10.1200.10">
    <property type="entry name" value="ACP-like"/>
    <property type="match status" value="1"/>
</dbReference>
<dbReference type="InterPro" id="IPR025110">
    <property type="entry name" value="AMP-bd_C"/>
</dbReference>
<evidence type="ECO:0000313" key="6">
    <source>
        <dbReference type="Proteomes" id="UP000005038"/>
    </source>
</evidence>
<dbReference type="InterPro" id="IPR000873">
    <property type="entry name" value="AMP-dep_synth/lig_dom"/>
</dbReference>
<feature type="domain" description="Carrier" evidence="4">
    <location>
        <begin position="1555"/>
        <end position="1630"/>
    </location>
</feature>
<evidence type="ECO:0000259" key="4">
    <source>
        <dbReference type="PROSITE" id="PS50075"/>
    </source>
</evidence>
<dbReference type="Pfam" id="PF13193">
    <property type="entry name" value="AMP-binding_C"/>
    <property type="match status" value="2"/>
</dbReference>
<evidence type="ECO:0000256" key="2">
    <source>
        <dbReference type="ARBA" id="ARBA00022450"/>
    </source>
</evidence>
<dbReference type="InterPro" id="IPR020806">
    <property type="entry name" value="PKS_PP-bd"/>
</dbReference>
<dbReference type="SUPFAM" id="SSF47336">
    <property type="entry name" value="ACP-like"/>
    <property type="match status" value="2"/>
</dbReference>
<dbReference type="Pfam" id="PF00975">
    <property type="entry name" value="Thioesterase"/>
    <property type="match status" value="1"/>
</dbReference>
<evidence type="ECO:0000313" key="5">
    <source>
        <dbReference type="EMBL" id="GAB33678.1"/>
    </source>
</evidence>
<dbReference type="InterPro" id="IPR045851">
    <property type="entry name" value="AMP-bd_C_sf"/>
</dbReference>
<dbReference type="GO" id="GO:0031177">
    <property type="term" value="F:phosphopantetheine binding"/>
    <property type="evidence" value="ECO:0007669"/>
    <property type="project" value="InterPro"/>
</dbReference>
<dbReference type="Pfam" id="PF00501">
    <property type="entry name" value="AMP-binding"/>
    <property type="match status" value="2"/>
</dbReference>
<dbReference type="GO" id="GO:0003824">
    <property type="term" value="F:catalytic activity"/>
    <property type="evidence" value="ECO:0007669"/>
    <property type="project" value="InterPro"/>
</dbReference>
<proteinExistence type="predicted"/>
<protein>
    <submittedName>
        <fullName evidence="5">Non-ribosomal peptide synthetase</fullName>
    </submittedName>
</protein>
<dbReference type="GO" id="GO:0044550">
    <property type="term" value="P:secondary metabolite biosynthetic process"/>
    <property type="evidence" value="ECO:0007669"/>
    <property type="project" value="TreeGrafter"/>
</dbReference>
<dbReference type="Gene3D" id="2.30.38.10">
    <property type="entry name" value="Luciferase, Domain 3"/>
    <property type="match status" value="2"/>
</dbReference>
<dbReference type="Gene3D" id="3.30.559.30">
    <property type="entry name" value="Nonribosomal peptide synthetase, condensation domain"/>
    <property type="match status" value="1"/>
</dbReference>
<dbReference type="InterPro" id="IPR006162">
    <property type="entry name" value="Ppantetheine_attach_site"/>
</dbReference>
<dbReference type="GO" id="GO:0043041">
    <property type="term" value="P:amino acid activation for nonribosomal peptide biosynthetic process"/>
    <property type="evidence" value="ECO:0007669"/>
    <property type="project" value="TreeGrafter"/>
</dbReference>
<dbReference type="NCBIfam" id="TIGR01733">
    <property type="entry name" value="AA-adenyl-dom"/>
    <property type="match status" value="2"/>
</dbReference>
<dbReference type="SUPFAM" id="SSF56801">
    <property type="entry name" value="Acetyl-CoA synthetase-like"/>
    <property type="match status" value="2"/>
</dbReference>
<dbReference type="Gene3D" id="3.30.559.10">
    <property type="entry name" value="Chloramphenicol acetyltransferase-like domain"/>
    <property type="match status" value="1"/>
</dbReference>
<dbReference type="GO" id="GO:0005737">
    <property type="term" value="C:cytoplasm"/>
    <property type="evidence" value="ECO:0007669"/>
    <property type="project" value="TreeGrafter"/>
</dbReference>
<dbReference type="CDD" id="cd05930">
    <property type="entry name" value="A_NRPS"/>
    <property type="match status" value="1"/>
</dbReference>
<dbReference type="PANTHER" id="PTHR45527">
    <property type="entry name" value="NONRIBOSOMAL PEPTIDE SYNTHETASE"/>
    <property type="match status" value="1"/>
</dbReference>
<dbReference type="Pfam" id="PF00668">
    <property type="entry name" value="Condensation"/>
    <property type="match status" value="1"/>
</dbReference>
<accession>H5TJM0</accession>
<reference evidence="5" key="1">
    <citation type="submission" date="2012-02" db="EMBL/GenBank/DDBJ databases">
        <title>Whole genome shotgun sequence of Gordonia otitidis NBRC 100426.</title>
        <authorList>
            <person name="Yoshida I."/>
            <person name="Hosoyama A."/>
            <person name="Tsuchikane K."/>
            <person name="Katsumata H."/>
            <person name="Yamazaki S."/>
            <person name="Fujita N."/>
        </authorList>
    </citation>
    <scope>NUCLEOTIDE SEQUENCE [LARGE SCALE GENOMIC DNA]</scope>
    <source>
        <strain evidence="5">NBRC 100426</strain>
    </source>
</reference>
<dbReference type="Proteomes" id="UP000005038">
    <property type="component" value="Unassembled WGS sequence"/>
</dbReference>
<dbReference type="Gene3D" id="3.30.300.30">
    <property type="match status" value="2"/>
</dbReference>
<dbReference type="InterPro" id="IPR020845">
    <property type="entry name" value="AMP-binding_CS"/>
</dbReference>
<sequence length="1902" mass="202315">MTELLTIADDVETTALVFAGRRVSYTEFRTWVRAYADRLRDRGVGPEVAVVVAVERSVELVVAAHAVVAAGGCYVPMDPSAPENRIHDTVSATGARVALVGPGSGDVRETLGDLVGLVEIDCSGALPRSNEALEPPRCETLHADNPAYTLFTSGSTGVPKGVTVSHRSVVNRFESARDELTLKETDVFVQKTPITFDPSVTELFMPFVVGGTLVVAEPGRHADARYLADLLIREAVTVVHFVPSVLAAFVEEVGMRLADSHALRVVMSGGEALTPAVAKAAQETFVGASIVNLYGPAETTLEVATSVVRVDEGSHIVPIGPPARGVRTYVLDSWLQWVPEGVPGELYIGGVQVARGYAGQSDLTAARFVADPFGPVGSRLYRTGDRVRWNARGELEYLGRNDFQVKLRGQRLELGEIEAVLTSCPGVVNAAAAVRNAGAGEQLVGYVTPASVDMRLVDDELARSLPEYMRPTAWVLLDEMPLNNSGKVARRLLPEPQIAAVDHVAPTGPAEERLAAIFDEVLGTDGVSADASLFDVGGNSLSAMRIAARATDAFDVDVTIRDVFEAGTVRTLASTIGRGGTLPAVVRAESRPDEIPLSHAQTRMWFINRFDPTSGSYNIPLVMRLTGVLDVDALWGAVADVVARHEVLRTTFPASAGVPFQRVHDVSRIPSMLDVAAATTGDDIEWAATAGFDLSTVWPIRARLLDTGDGGYVFALVLHHIASDGESLRPLVGDLVTAYAQRVAGDPAGLPDLDVQVADHAIWQHDVLGDPADPESIIGRQLAFWRNQLTGLPDVLELPTDTVRPAIATGRGARTDFVIPADVARRVEEVARSHRMTPFMVLHAALAVLLARLSATDDLAIGTPIAGRDRRELEPLIGMFVNTLVLRTAVVPEQSFTDLLDRVRQTDLDAFAHGDVPFETVVDAVGPVRSEAFAPLAQVWLTVDGATSVELAGTDLDSTTVGELTISPMPTESVSAKVDLLVGVSPAPEGDWGGSVIYATDLFRPATVERFARQLVRILDEVTATPTVGVGGVALADAVEPATVTGGSATPAVLLPDIFAEAARRWPSHVAVVDSHDSQLTYAEIDRESNRLARWLIARGAGPETLVALALNRSTELLTAIWAVAKTGAGYVPIDPGYPAERVSAMIADSGAHFGLAHVDGLPSSTEFIWIATDSEEVQAGIGSFGDGPLSDADRAAPIRVDNVAYVIYTSGSTGRPKGVAVTHSGLANFGTEEIRRADADPAARVLGFASPSFDASVLEYLLATMSGGTLVYRPQSAVGGIELQDYMIRHGITHTFLTPSVLSTLIPSALPTLHTVYAGGEAVPQLLVDRWAPVHRVQNLYGPTETTIGVTIGQPMDAGEPVLLGGPLAGVGLVVADSRLQPVPEGVVGELYVSGGALSRGYLDRPGLTAERFVANPFGRPGERMYRTGDLVRWRRVGDELAVDYLGRSDTQVKLRGLRLELGEIESVIGSFPGVRSVVVVGVGGIVTTALAAYVVSDPGLDTDSLKAFTGQRLPGFMVPDTVTVLDELPLTPVGKLDRRALPEPDAIVGDYVAPEGQTELAVAEIMAEILEAPHVSATTSFFELGGNSLSATRLVARLRETCGFDIELVSLFRDPTVRGIARAVEAGDRSVGSVLLPLRTQGTRPPLFCIHPAGGLAWFYGGLAPYLTDRPIYGVQDPYVVTGEAINSDAKEIARRYVDEIRRVRATGPYHLLGWSVGGVLADAVATTLQDEGEHVAFLGVMDARPLESDEHSTETGHAAEPDGELVADILGGWRDLFDLGADVTAATPDQVAEIVRAQLSGMGLIEDDQVGRIMESFAAAEVVVARFRPSTFVGDMLVFTATADKDDPAIVAEAWRPYVTGQIRNVDIDTHHLGLADEAALAVIGPELETALRWADGSE</sequence>
<evidence type="ECO:0000256" key="1">
    <source>
        <dbReference type="ARBA" id="ARBA00001957"/>
    </source>
</evidence>
<keyword evidence="6" id="KW-1185">Reference proteome</keyword>
<dbReference type="CDD" id="cd19540">
    <property type="entry name" value="LCL_NRPS-like"/>
    <property type="match status" value="1"/>
</dbReference>
<dbReference type="InterPro" id="IPR001031">
    <property type="entry name" value="Thioesterase"/>
</dbReference>
<dbReference type="InterPro" id="IPR010071">
    <property type="entry name" value="AA_adenyl_dom"/>
</dbReference>
<dbReference type="PROSITE" id="PS00455">
    <property type="entry name" value="AMP_BINDING"/>
    <property type="match status" value="1"/>
</dbReference>
<comment type="caution">
    <text evidence="5">The sequence shown here is derived from an EMBL/GenBank/DDBJ whole genome shotgun (WGS) entry which is preliminary data.</text>
</comment>
<evidence type="ECO:0000256" key="3">
    <source>
        <dbReference type="ARBA" id="ARBA00022553"/>
    </source>
</evidence>
<dbReference type="FunFam" id="2.30.38.10:FF:000001">
    <property type="entry name" value="Non-ribosomal peptide synthetase PvdI"/>
    <property type="match status" value="1"/>
</dbReference>
<dbReference type="Pfam" id="PF00550">
    <property type="entry name" value="PP-binding"/>
    <property type="match status" value="2"/>
</dbReference>
<dbReference type="Gene3D" id="3.40.50.980">
    <property type="match status" value="4"/>
</dbReference>
<dbReference type="SMART" id="SM00823">
    <property type="entry name" value="PKS_PP"/>
    <property type="match status" value="2"/>
</dbReference>
<comment type="cofactor">
    <cofactor evidence="1">
        <name>pantetheine 4'-phosphate</name>
        <dbReference type="ChEBI" id="CHEBI:47942"/>
    </cofactor>
</comment>
<dbReference type="EMBL" id="BAFB01000076">
    <property type="protein sequence ID" value="GAB33678.1"/>
    <property type="molecule type" value="Genomic_DNA"/>
</dbReference>
<dbReference type="GO" id="GO:0008610">
    <property type="term" value="P:lipid biosynthetic process"/>
    <property type="evidence" value="ECO:0007669"/>
    <property type="project" value="UniProtKB-ARBA"/>
</dbReference>
<name>H5TJM0_GORO1</name>
<dbReference type="RefSeq" id="WP_007237922.1">
    <property type="nucleotide sequence ID" value="NZ_BAFB01000076.1"/>
</dbReference>
<dbReference type="InterPro" id="IPR036736">
    <property type="entry name" value="ACP-like_sf"/>
</dbReference>
<dbReference type="PROSITE" id="PS00012">
    <property type="entry name" value="PHOSPHOPANTETHEINE"/>
    <property type="match status" value="2"/>
</dbReference>
<dbReference type="InterPro" id="IPR029058">
    <property type="entry name" value="AB_hydrolase_fold"/>
</dbReference>
<dbReference type="UniPathway" id="UPA00011"/>